<feature type="transmembrane region" description="Helical" evidence="7">
    <location>
        <begin position="406"/>
        <end position="427"/>
    </location>
</feature>
<feature type="transmembrane region" description="Helical" evidence="7">
    <location>
        <begin position="1255"/>
        <end position="1274"/>
    </location>
</feature>
<keyword evidence="5 7" id="KW-1133">Transmembrane helix</keyword>
<dbReference type="InterPro" id="IPR003593">
    <property type="entry name" value="AAA+_ATPase"/>
</dbReference>
<dbReference type="InterPro" id="IPR017871">
    <property type="entry name" value="ABC_transporter-like_CS"/>
</dbReference>
<dbReference type="GO" id="GO:0140359">
    <property type="term" value="F:ABC-type transporter activity"/>
    <property type="evidence" value="ECO:0007669"/>
    <property type="project" value="InterPro"/>
</dbReference>
<keyword evidence="6 7" id="KW-0472">Membrane</keyword>
<evidence type="ECO:0000259" key="8">
    <source>
        <dbReference type="PROSITE" id="PS50893"/>
    </source>
</evidence>
<dbReference type="Proteomes" id="UP000670152">
    <property type="component" value="Unassembled WGS sequence"/>
</dbReference>
<dbReference type="InterPro" id="IPR026082">
    <property type="entry name" value="ABCA"/>
</dbReference>
<evidence type="ECO:0000256" key="1">
    <source>
        <dbReference type="ARBA" id="ARBA00004141"/>
    </source>
</evidence>
<organism evidence="9 10">
    <name type="scientific">Acromyrmex heyeri</name>
    <dbReference type="NCBI Taxonomy" id="230685"/>
    <lineage>
        <taxon>Eukaryota</taxon>
        <taxon>Metazoa</taxon>
        <taxon>Ecdysozoa</taxon>
        <taxon>Arthropoda</taxon>
        <taxon>Hexapoda</taxon>
        <taxon>Insecta</taxon>
        <taxon>Pterygota</taxon>
        <taxon>Neoptera</taxon>
        <taxon>Endopterygota</taxon>
        <taxon>Hymenoptera</taxon>
        <taxon>Apocrita</taxon>
        <taxon>Aculeata</taxon>
        <taxon>Formicoidea</taxon>
        <taxon>Formicidae</taxon>
        <taxon>Myrmicinae</taxon>
        <taxon>Acromyrmex</taxon>
    </lineage>
</organism>
<feature type="transmembrane region" description="Helical" evidence="7">
    <location>
        <begin position="1145"/>
        <end position="1164"/>
    </location>
</feature>
<name>A0A836FPR3_9HYME</name>
<feature type="transmembrane region" description="Helical" evidence="7">
    <location>
        <begin position="1368"/>
        <end position="1385"/>
    </location>
</feature>
<comment type="caution">
    <text evidence="9">The sequence shown here is derived from an EMBL/GenBank/DDBJ whole genome shotgun (WGS) entry which is preliminary data.</text>
</comment>
<dbReference type="PROSITE" id="PS50893">
    <property type="entry name" value="ABC_TRANSPORTER_2"/>
    <property type="match status" value="2"/>
</dbReference>
<evidence type="ECO:0000256" key="6">
    <source>
        <dbReference type="ARBA" id="ARBA00023136"/>
    </source>
</evidence>
<feature type="domain" description="ABC transporter" evidence="8">
    <location>
        <begin position="1462"/>
        <end position="1692"/>
    </location>
</feature>
<feature type="transmembrane region" description="Helical" evidence="7">
    <location>
        <begin position="342"/>
        <end position="367"/>
    </location>
</feature>
<keyword evidence="4" id="KW-0067">ATP-binding</keyword>
<dbReference type="GO" id="GO:0005524">
    <property type="term" value="F:ATP binding"/>
    <property type="evidence" value="ECO:0007669"/>
    <property type="project" value="UniProtKB-KW"/>
</dbReference>
<feature type="transmembrane region" description="Helical" evidence="7">
    <location>
        <begin position="909"/>
        <end position="929"/>
    </location>
</feature>
<dbReference type="GO" id="GO:0016887">
    <property type="term" value="F:ATP hydrolysis activity"/>
    <property type="evidence" value="ECO:0007669"/>
    <property type="project" value="InterPro"/>
</dbReference>
<dbReference type="EMBL" id="JAANIB010008964">
    <property type="protein sequence ID" value="KAG5323164.1"/>
    <property type="molecule type" value="Genomic_DNA"/>
</dbReference>
<proteinExistence type="predicted"/>
<evidence type="ECO:0000313" key="10">
    <source>
        <dbReference type="Proteomes" id="UP000670152"/>
    </source>
</evidence>
<evidence type="ECO:0000256" key="7">
    <source>
        <dbReference type="SAM" id="Phobius"/>
    </source>
</evidence>
<dbReference type="PANTHER" id="PTHR19229:SF250">
    <property type="entry name" value="ABC TRANSPORTER DOMAIN-CONTAINING PROTEIN-RELATED"/>
    <property type="match status" value="1"/>
</dbReference>
<keyword evidence="2 7" id="KW-0812">Transmembrane</keyword>
<feature type="transmembrane region" description="Helical" evidence="7">
    <location>
        <begin position="439"/>
        <end position="459"/>
    </location>
</feature>
<dbReference type="InterPro" id="IPR056264">
    <property type="entry name" value="R2_ABCA1-4-like"/>
</dbReference>
<sequence length="1793" mass="203528">MNIKIRRLERALMHSRFLGVVRANSSSTRCFSTIKDLEEQSKNSLSSVEPNIEKEPGIQVKENAEATQEFQAKLSSFAQSYEKFSHIDDKKTRNATNIRFLNLQICRLPIAVFALLQAVRDFSVQSPVVVNVSTYYPLYTQDELMEKIDNALHKVYYVPKNAYTDKIMESVRYCLRLLPENMNGFANETEVVNVYTRSQAQNPILSAVAVIFKQYDQPTIKYKLRHSWKIPNSLYQSLLEGERISTSTSMYVDMMPFIQVQICLDEAFIKQIAPDSNVKMSIQRMPYPPYVKIDMADTVFRMIIVSLGVTIFLITLCVETNYASKEKFIGINVLMAMNGVKLIYNLLSWLITGILMSTIYIIPIIILFKNTFSDNVEALLEYGNAFIFWLLFTAHIAHLITFGMHIAAYFSKPRFVTIALAIIYMAAISFHQNMARQEVFGVIPYFGIIFPNIMLHRLLQESNAHESKLIGIQWHNLFVPGETEYGIVASPGFIFLFSILGAVIHFTLAVYVNAVLPGKYGVRKDPLYFLKCIKKNKVALDDEATEFDYDKTNKDFEPVFGNALTPGIQIRDLKKSYTTSWLRKSKVHALKGVSVDFYKGQITALLGHNGAGKTTLMSILTGITLYYERILNENVILREVLLLYLCFIGVTSETEGKVFINGKNIRKHLNSIRNDLGLCPQENMVFPDLNVFEQIEFFGLLKAKNKTRNEIKKDVLNLLAKLKLSEKKDILPSKLSGGQQRRLCLGMALIGDASIIILDEPTSGMDPETRRDTWDIILKLRGEKTILISTHNMEEADILGDRIAIMHAGRLRSYGTAMFLKKQYGHGHIEVTLSTKSWCVPEKVISKFDSRAQQLSVDSEKIVLNVPYTDSLSQSLDKVESEKKKLGVTGISVSLITLEQVFLKYVRQNMFYILILLLFSYFIIGCRIVRSEDSEKHLNELFTAPLQKVTGTELCMQTISALFWKKFTYIRKNLATLLTILILPIFSVLLMALSYSLPTDSTNIVPLKLDMYRYPKALYSSNNEPIAQKYRNIVQNVGGEAERVASDINVTSALLNSSMKNLVEYRNNLIVSAEFNDTENNIWANGFYSGTAIHSVPLTVNLLSNSFIKAFAGDEYSIIASRQQLPNTILSSQIQMPEVDSMSRVLLFCMFFFPTMSLFVMHPLQETATKIKQLQRMTGVTSLSYWSTMFAIDFLIFTIGVLLITLAFYIMDIILDIRLYYKVEILYLILTLELFGINVLFLVYLFSFMNKSRSTIITILGVAPIGLVIIQYVLHQVLGNFDWLSPLHILQKRIFRLIPYVSLFHGQLSFFNIAVQNARCRRLPNILHDIVCLAKDPCCGLDCKDGVCKNQLSYFKNFEDDMNFEESIVYLAITPILYFALLIILEEKLLLKLLTKMIGTKLRKEQDTMDDQVKKEKLAVAVEINKINNQSINTKEELKSSATETINLEPLQSPISDGNSLFLVYELSKYYGKLMAVKEISFRVKPRECFGLLGVNGAGKSTTFRMLTGEEMSNSGIMYLKQAEIHSQRTNYLSEMGYCPQTDALIPSLNAFDHLRLFARLRGIPKANVELEVNKWINRLNLTACMKQPSGTYSGGNKRRLNIAIALIGNPTLVLLDEPTTGVDPAARRSLWNTLQSCQAAGQAIILTSHSMEECEALCNRLVIMVKGELVCIGASQELKQRFGAGYDIHIQLNPSRTDEDVNNIKKIIESTLTCDIRDENLSFLAYHVTDCNVTWEKMYDTMKNLKQTYSCIEDYAVLSATLEQLFIQFARGTEIIESNISPTRATSHPETV</sequence>
<feature type="transmembrane region" description="Helical" evidence="7">
    <location>
        <begin position="493"/>
        <end position="516"/>
    </location>
</feature>
<dbReference type="Pfam" id="PF00005">
    <property type="entry name" value="ABC_tran"/>
    <property type="match status" value="3"/>
</dbReference>
<feature type="domain" description="ABC transporter" evidence="8">
    <location>
        <begin position="568"/>
        <end position="833"/>
    </location>
</feature>
<evidence type="ECO:0000256" key="4">
    <source>
        <dbReference type="ARBA" id="ARBA00022840"/>
    </source>
</evidence>
<feature type="transmembrane region" description="Helical" evidence="7">
    <location>
        <begin position="379"/>
        <end position="400"/>
    </location>
</feature>
<keyword evidence="10" id="KW-1185">Reference proteome</keyword>
<dbReference type="InterPro" id="IPR027417">
    <property type="entry name" value="P-loop_NTPase"/>
</dbReference>
<evidence type="ECO:0000256" key="5">
    <source>
        <dbReference type="ARBA" id="ARBA00022989"/>
    </source>
</evidence>
<dbReference type="GO" id="GO:0016020">
    <property type="term" value="C:membrane"/>
    <property type="evidence" value="ECO:0007669"/>
    <property type="project" value="UniProtKB-SubCell"/>
</dbReference>
<dbReference type="CDD" id="cd03263">
    <property type="entry name" value="ABC_subfamily_A"/>
    <property type="match status" value="2"/>
</dbReference>
<evidence type="ECO:0000256" key="2">
    <source>
        <dbReference type="ARBA" id="ARBA00022692"/>
    </source>
</evidence>
<evidence type="ECO:0000313" key="9">
    <source>
        <dbReference type="EMBL" id="KAG5323164.1"/>
    </source>
</evidence>
<feature type="transmembrane region" description="Helical" evidence="7">
    <location>
        <begin position="1185"/>
        <end position="1210"/>
    </location>
</feature>
<accession>A0A836FPR3</accession>
<feature type="transmembrane region" description="Helical" evidence="7">
    <location>
        <begin position="299"/>
        <end position="322"/>
    </location>
</feature>
<evidence type="ECO:0000256" key="3">
    <source>
        <dbReference type="ARBA" id="ARBA00022741"/>
    </source>
</evidence>
<dbReference type="FunFam" id="3.40.50.300:FF:002470">
    <property type="entry name" value="ABC transporter, putative"/>
    <property type="match status" value="1"/>
</dbReference>
<keyword evidence="3" id="KW-0547">Nucleotide-binding</keyword>
<dbReference type="PROSITE" id="PS00211">
    <property type="entry name" value="ABC_TRANSPORTER_1"/>
    <property type="match status" value="2"/>
</dbReference>
<protein>
    <submittedName>
        <fullName evidence="9">ABCA3 protein</fullName>
    </submittedName>
</protein>
<reference evidence="9 10" key="1">
    <citation type="submission" date="2020-02" db="EMBL/GenBank/DDBJ databases">
        <title>Relaxed selection underlies rapid genomic changes in the transitions from sociality to social parasitism in ants.</title>
        <authorList>
            <person name="Bi X."/>
        </authorList>
    </citation>
    <scope>NUCLEOTIDE SEQUENCE [LARGE SCALE GENOMIC DNA]</scope>
    <source>
        <strain evidence="9">BGI-DK2014b</strain>
        <tissue evidence="9">Whole body</tissue>
    </source>
</reference>
<dbReference type="GO" id="GO:0005319">
    <property type="term" value="F:lipid transporter activity"/>
    <property type="evidence" value="ECO:0007669"/>
    <property type="project" value="TreeGrafter"/>
</dbReference>
<dbReference type="SUPFAM" id="SSF52540">
    <property type="entry name" value="P-loop containing nucleoside triphosphate hydrolases"/>
    <property type="match status" value="2"/>
</dbReference>
<gene>
    <name evidence="9" type="primary">Abca3_1</name>
    <name evidence="9" type="ORF">G6Z77_0014847</name>
</gene>
<dbReference type="OrthoDB" id="10255969at2759"/>
<feature type="transmembrane region" description="Helical" evidence="7">
    <location>
        <begin position="1294"/>
        <end position="1315"/>
    </location>
</feature>
<dbReference type="Gene3D" id="3.40.50.300">
    <property type="entry name" value="P-loop containing nucleotide triphosphate hydrolases"/>
    <property type="match status" value="2"/>
</dbReference>
<dbReference type="Pfam" id="PF23321">
    <property type="entry name" value="R1_ABCA1"/>
    <property type="match status" value="1"/>
</dbReference>
<feature type="transmembrane region" description="Helical" evidence="7">
    <location>
        <begin position="1225"/>
        <end position="1248"/>
    </location>
</feature>
<dbReference type="InterPro" id="IPR003439">
    <property type="entry name" value="ABC_transporter-like_ATP-bd"/>
</dbReference>
<feature type="non-terminal residue" evidence="9">
    <location>
        <position position="1793"/>
    </location>
</feature>
<feature type="transmembrane region" description="Helical" evidence="7">
    <location>
        <begin position="974"/>
        <end position="997"/>
    </location>
</feature>
<comment type="subcellular location">
    <subcellularLocation>
        <location evidence="1">Membrane</location>
        <topology evidence="1">Multi-pass membrane protein</topology>
    </subcellularLocation>
</comment>
<dbReference type="SMART" id="SM00382">
    <property type="entry name" value="AAA"/>
    <property type="match status" value="2"/>
</dbReference>
<feature type="non-terminal residue" evidence="9">
    <location>
        <position position="1"/>
    </location>
</feature>
<dbReference type="InterPro" id="IPR013525">
    <property type="entry name" value="ABC2_TM"/>
</dbReference>
<dbReference type="PANTHER" id="PTHR19229">
    <property type="entry name" value="ATP-BINDING CASSETTE TRANSPORTER SUBFAMILY A ABCA"/>
    <property type="match status" value="1"/>
</dbReference>
<dbReference type="Pfam" id="PF12698">
    <property type="entry name" value="ABC2_membrane_3"/>
    <property type="match status" value="1"/>
</dbReference>